<feature type="chain" id="PRO_5012665506" description="Gram-positive cocci surface proteins LPxTG domain-containing protein" evidence="6">
    <location>
        <begin position="23"/>
        <end position="448"/>
    </location>
</feature>
<keyword evidence="5" id="KW-0812">Transmembrane</keyword>
<protein>
    <recommendedName>
        <fullName evidence="7">Gram-positive cocci surface proteins LPxTG domain-containing protein</fullName>
    </recommendedName>
</protein>
<organism evidence="8 9">
    <name type="scientific">Vagococcus fluvialis bH819</name>
    <dbReference type="NCBI Taxonomy" id="1255619"/>
    <lineage>
        <taxon>Bacteria</taxon>
        <taxon>Bacillati</taxon>
        <taxon>Bacillota</taxon>
        <taxon>Bacilli</taxon>
        <taxon>Lactobacillales</taxon>
        <taxon>Enterococcaceae</taxon>
        <taxon>Vagococcus</taxon>
    </lineage>
</organism>
<feature type="transmembrane region" description="Helical" evidence="5">
    <location>
        <begin position="421"/>
        <end position="443"/>
    </location>
</feature>
<keyword evidence="5" id="KW-0472">Membrane</keyword>
<gene>
    <name evidence="8" type="ORF">FM121_10615</name>
</gene>
<dbReference type="RefSeq" id="WP_086952161.1">
    <property type="nucleotide sequence ID" value="NZ_FWFD01000015.1"/>
</dbReference>
<proteinExistence type="predicted"/>
<dbReference type="Proteomes" id="UP000195918">
    <property type="component" value="Unassembled WGS sequence"/>
</dbReference>
<evidence type="ECO:0000256" key="2">
    <source>
        <dbReference type="ARBA" id="ARBA00022525"/>
    </source>
</evidence>
<dbReference type="OrthoDB" id="2175572at2"/>
<evidence type="ECO:0000313" key="8">
    <source>
        <dbReference type="EMBL" id="SLM86536.1"/>
    </source>
</evidence>
<feature type="domain" description="Gram-positive cocci surface proteins LPxTG" evidence="7">
    <location>
        <begin position="412"/>
        <end position="447"/>
    </location>
</feature>
<keyword evidence="5" id="KW-1133">Transmembrane helix</keyword>
<dbReference type="EMBL" id="FWFD01000015">
    <property type="protein sequence ID" value="SLM86536.1"/>
    <property type="molecule type" value="Genomic_DNA"/>
</dbReference>
<dbReference type="AlphaFoldDB" id="A0A1X6WSC5"/>
<evidence type="ECO:0000259" key="7">
    <source>
        <dbReference type="Pfam" id="PF00746"/>
    </source>
</evidence>
<dbReference type="Pfam" id="PF00746">
    <property type="entry name" value="Gram_pos_anchor"/>
    <property type="match status" value="1"/>
</dbReference>
<evidence type="ECO:0000256" key="1">
    <source>
        <dbReference type="ARBA" id="ARBA00022512"/>
    </source>
</evidence>
<evidence type="ECO:0000256" key="5">
    <source>
        <dbReference type="SAM" id="Phobius"/>
    </source>
</evidence>
<keyword evidence="3 6" id="KW-0732">Signal</keyword>
<name>A0A1X6WSC5_9ENTE</name>
<evidence type="ECO:0000256" key="3">
    <source>
        <dbReference type="ARBA" id="ARBA00022729"/>
    </source>
</evidence>
<dbReference type="NCBIfam" id="TIGR01167">
    <property type="entry name" value="LPXTG_anchor"/>
    <property type="match status" value="1"/>
</dbReference>
<keyword evidence="9" id="KW-1185">Reference proteome</keyword>
<dbReference type="InterPro" id="IPR019931">
    <property type="entry name" value="LPXTG_anchor"/>
</dbReference>
<keyword evidence="2" id="KW-0964">Secreted</keyword>
<accession>A0A1X6WSC5</accession>
<evidence type="ECO:0000256" key="6">
    <source>
        <dbReference type="SAM" id="SignalP"/>
    </source>
</evidence>
<evidence type="ECO:0000256" key="4">
    <source>
        <dbReference type="ARBA" id="ARBA00023088"/>
    </source>
</evidence>
<keyword evidence="1" id="KW-0134">Cell wall</keyword>
<feature type="signal peptide" evidence="6">
    <location>
        <begin position="1"/>
        <end position="22"/>
    </location>
</feature>
<sequence length="448" mass="50767">MKKNLMGMILGGALLFSITTYAETPVNNETDNLLNTEKVKKEKVRINVKEHYTIDKSKLELGEKTQLHVSPILGVELEGTFSLVQKNELVEVSETGEVKTLKKGKTIIMPTYKMTEKTEKEIKQAYIKQPGNETITEEDIDFIVTENQQIIPIEIIDSTQKSEHKIDITPKLIFDQKQLEVGRKETIKVAPVLGVDLKGEFKPFTDKYLYLESSGEVTSLKPNSNAVISPEFDISEESLKEIKQAYINQTGHENIKEDEITFIKKDVRPLINIEIPLISMGIFENYTANKTKLTVGETGQITVKYKYNLKYQGKFTPIKDEFIEMNENGEFKALKVGKTTIIPTFKLSEEGLTDIKREYIKENNLKNIDLEDLTEGPRPEKAPTAFVIEIIPTNTGNENSNNVNSKNYVPVNKKLPQTGEFNSLLVTLSGSFTILGTTILYLVKKRKY</sequence>
<keyword evidence="4" id="KW-0572">Peptidoglycan-anchor</keyword>
<reference evidence="9" key="1">
    <citation type="submission" date="2017-02" db="EMBL/GenBank/DDBJ databases">
        <authorList>
            <person name="Dridi B."/>
        </authorList>
    </citation>
    <scope>NUCLEOTIDE SEQUENCE [LARGE SCALE GENOMIC DNA]</scope>
    <source>
        <strain evidence="9">bH819</strain>
    </source>
</reference>
<evidence type="ECO:0000313" key="9">
    <source>
        <dbReference type="Proteomes" id="UP000195918"/>
    </source>
</evidence>